<dbReference type="EMBL" id="KZ819643">
    <property type="protein sequence ID" value="PWN86720.1"/>
    <property type="molecule type" value="Genomic_DNA"/>
</dbReference>
<accession>A0A316YA28</accession>
<feature type="region of interest" description="Disordered" evidence="1">
    <location>
        <begin position="98"/>
        <end position="137"/>
    </location>
</feature>
<dbReference type="InParanoid" id="A0A316YA28"/>
<reference evidence="2 3" key="1">
    <citation type="journal article" date="2018" name="Mol. Biol. Evol.">
        <title>Broad Genomic Sampling Reveals a Smut Pathogenic Ancestry of the Fungal Clade Ustilaginomycotina.</title>
        <authorList>
            <person name="Kijpornyongpan T."/>
            <person name="Mondo S.J."/>
            <person name="Barry K."/>
            <person name="Sandor L."/>
            <person name="Lee J."/>
            <person name="Lipzen A."/>
            <person name="Pangilinan J."/>
            <person name="LaButti K."/>
            <person name="Hainaut M."/>
            <person name="Henrissat B."/>
            <person name="Grigoriev I.V."/>
            <person name="Spatafora J.W."/>
            <person name="Aime M.C."/>
        </authorList>
    </citation>
    <scope>NUCLEOTIDE SEQUENCE [LARGE SCALE GENOMIC DNA]</scope>
    <source>
        <strain evidence="2 3">MCA 4198</strain>
    </source>
</reference>
<gene>
    <name evidence="2" type="ORF">FA10DRAFT_270070</name>
</gene>
<protein>
    <recommendedName>
        <fullName evidence="4">HNH nuclease domain-containing protein</fullName>
    </recommendedName>
</protein>
<feature type="compositionally biased region" description="Polar residues" evidence="1">
    <location>
        <begin position="114"/>
        <end position="137"/>
    </location>
</feature>
<dbReference type="STRING" id="215250.A0A316YA28"/>
<sequence>MSQTRTYDLAETWWRGGSIEVKCVLDDAHFKIVKIPEQFIRKGGDNTLAFVHHVIQLLYVERGELRSPCGGALDLSEEPIESSQYIFSSIEENLMRLTPTRGPEGKSPLPKPASSVSESTYSNSKHTTSRSGQSKFRSSLLARDGRCILTHSERSRCTSAHVVPVSRLDVYKAILGLELENQLYATSMGFLIRDDLHGAYDRYEWSWYCKDGMYYPHFFALEDPEMEQIHGRRIDPRTEMRVQPREYLDPRLADWHYRQCVLARIRGTAEGFDLGQALE</sequence>
<dbReference type="GeneID" id="37044904"/>
<proteinExistence type="predicted"/>
<name>A0A316YA28_9BASI</name>
<dbReference type="Proteomes" id="UP000245768">
    <property type="component" value="Unassembled WGS sequence"/>
</dbReference>
<evidence type="ECO:0008006" key="4">
    <source>
        <dbReference type="Google" id="ProtNLM"/>
    </source>
</evidence>
<dbReference type="AlphaFoldDB" id="A0A316YA28"/>
<dbReference type="RefSeq" id="XP_025373918.1">
    <property type="nucleotide sequence ID" value="XM_025522988.1"/>
</dbReference>
<keyword evidence="3" id="KW-1185">Reference proteome</keyword>
<dbReference type="OrthoDB" id="2569251at2759"/>
<evidence type="ECO:0000313" key="2">
    <source>
        <dbReference type="EMBL" id="PWN86720.1"/>
    </source>
</evidence>
<evidence type="ECO:0000313" key="3">
    <source>
        <dbReference type="Proteomes" id="UP000245768"/>
    </source>
</evidence>
<organism evidence="2 3">
    <name type="scientific">Acaromyces ingoldii</name>
    <dbReference type="NCBI Taxonomy" id="215250"/>
    <lineage>
        <taxon>Eukaryota</taxon>
        <taxon>Fungi</taxon>
        <taxon>Dikarya</taxon>
        <taxon>Basidiomycota</taxon>
        <taxon>Ustilaginomycotina</taxon>
        <taxon>Exobasidiomycetes</taxon>
        <taxon>Exobasidiales</taxon>
        <taxon>Cryptobasidiaceae</taxon>
        <taxon>Acaromyces</taxon>
    </lineage>
</organism>
<evidence type="ECO:0000256" key="1">
    <source>
        <dbReference type="SAM" id="MobiDB-lite"/>
    </source>
</evidence>